<dbReference type="Proteomes" id="UP000014500">
    <property type="component" value="Unassembled WGS sequence"/>
</dbReference>
<feature type="region of interest" description="Disordered" evidence="6">
    <location>
        <begin position="22"/>
        <end position="134"/>
    </location>
</feature>
<feature type="compositionally biased region" description="Basic and acidic residues" evidence="6">
    <location>
        <begin position="339"/>
        <end position="348"/>
    </location>
</feature>
<comment type="similarity">
    <text evidence="2">Belongs to the PA-phosphatase related phosphoesterase family.</text>
</comment>
<dbReference type="Pfam" id="PF01569">
    <property type="entry name" value="PAP2"/>
    <property type="match status" value="1"/>
</dbReference>
<dbReference type="SUPFAM" id="SSF48317">
    <property type="entry name" value="Acid phosphatase/Vanadium-dependent haloperoxidase"/>
    <property type="match status" value="1"/>
</dbReference>
<dbReference type="GO" id="GO:0008195">
    <property type="term" value="F:phosphatidate phosphatase activity"/>
    <property type="evidence" value="ECO:0007669"/>
    <property type="project" value="TreeGrafter"/>
</dbReference>
<proteinExistence type="inferred from homology"/>
<feature type="region of interest" description="Disordered" evidence="6">
    <location>
        <begin position="286"/>
        <end position="308"/>
    </location>
</feature>
<dbReference type="InterPro" id="IPR036938">
    <property type="entry name" value="PAP2/HPO_sf"/>
</dbReference>
<evidence type="ECO:0000313" key="9">
    <source>
        <dbReference type="EnsemblMetazoa" id="SMAR010495-PA"/>
    </source>
</evidence>
<dbReference type="EMBL" id="JH431979">
    <property type="status" value="NOT_ANNOTATED_CDS"/>
    <property type="molecule type" value="Genomic_DNA"/>
</dbReference>
<evidence type="ECO:0000256" key="5">
    <source>
        <dbReference type="ARBA" id="ARBA00023136"/>
    </source>
</evidence>
<dbReference type="PANTHER" id="PTHR10165">
    <property type="entry name" value="LIPID PHOSPHATE PHOSPHATASE"/>
    <property type="match status" value="1"/>
</dbReference>
<feature type="region of interest" description="Disordered" evidence="6">
    <location>
        <begin position="501"/>
        <end position="689"/>
    </location>
</feature>
<keyword evidence="4 7" id="KW-1133">Transmembrane helix</keyword>
<feature type="region of interest" description="Disordered" evidence="6">
    <location>
        <begin position="1082"/>
        <end position="1115"/>
    </location>
</feature>
<name>T1J9U7_STRMM</name>
<dbReference type="SMART" id="SM00014">
    <property type="entry name" value="acidPPc"/>
    <property type="match status" value="1"/>
</dbReference>
<feature type="compositionally biased region" description="Basic and acidic residues" evidence="6">
    <location>
        <begin position="125"/>
        <end position="134"/>
    </location>
</feature>
<keyword evidence="3 7" id="KW-0812">Transmembrane</keyword>
<feature type="compositionally biased region" description="Basic and acidic residues" evidence="6">
    <location>
        <begin position="290"/>
        <end position="304"/>
    </location>
</feature>
<reference evidence="10" key="1">
    <citation type="submission" date="2011-05" db="EMBL/GenBank/DDBJ databases">
        <authorList>
            <person name="Richards S.R."/>
            <person name="Qu J."/>
            <person name="Jiang H."/>
            <person name="Jhangiani S.N."/>
            <person name="Agravi P."/>
            <person name="Goodspeed R."/>
            <person name="Gross S."/>
            <person name="Mandapat C."/>
            <person name="Jackson L."/>
            <person name="Mathew T."/>
            <person name="Pu L."/>
            <person name="Thornton R."/>
            <person name="Saada N."/>
            <person name="Wilczek-Boney K.B."/>
            <person name="Lee S."/>
            <person name="Kovar C."/>
            <person name="Wu Y."/>
            <person name="Scherer S.E."/>
            <person name="Worley K.C."/>
            <person name="Muzny D.M."/>
            <person name="Gibbs R."/>
        </authorList>
    </citation>
    <scope>NUCLEOTIDE SEQUENCE</scope>
    <source>
        <strain evidence="10">Brora</strain>
    </source>
</reference>
<feature type="region of interest" description="Disordered" evidence="6">
    <location>
        <begin position="709"/>
        <end position="919"/>
    </location>
</feature>
<keyword evidence="5 7" id="KW-0472">Membrane</keyword>
<dbReference type="InterPro" id="IPR011051">
    <property type="entry name" value="RmlC_Cupin_sf"/>
</dbReference>
<feature type="compositionally biased region" description="Acidic residues" evidence="6">
    <location>
        <begin position="411"/>
        <end position="426"/>
    </location>
</feature>
<dbReference type="GO" id="GO:0005886">
    <property type="term" value="C:plasma membrane"/>
    <property type="evidence" value="ECO:0007669"/>
    <property type="project" value="TreeGrafter"/>
</dbReference>
<dbReference type="InterPro" id="IPR000326">
    <property type="entry name" value="PAP2/HPO"/>
</dbReference>
<evidence type="ECO:0000259" key="8">
    <source>
        <dbReference type="SMART" id="SM00014"/>
    </source>
</evidence>
<feature type="region of interest" description="Disordered" evidence="6">
    <location>
        <begin position="336"/>
        <end position="369"/>
    </location>
</feature>
<dbReference type="SUPFAM" id="SSF51182">
    <property type="entry name" value="RmlC-like cupins"/>
    <property type="match status" value="1"/>
</dbReference>
<dbReference type="GO" id="GO:0006644">
    <property type="term" value="P:phospholipid metabolic process"/>
    <property type="evidence" value="ECO:0007669"/>
    <property type="project" value="InterPro"/>
</dbReference>
<feature type="domain" description="Phosphatidic acid phosphatase type 2/haloperoxidase" evidence="8">
    <location>
        <begin position="1337"/>
        <end position="1479"/>
    </location>
</feature>
<feature type="compositionally biased region" description="Basic and acidic residues" evidence="6">
    <location>
        <begin position="871"/>
        <end position="895"/>
    </location>
</feature>
<accession>T1J9U7</accession>
<evidence type="ECO:0000256" key="4">
    <source>
        <dbReference type="ARBA" id="ARBA00022989"/>
    </source>
</evidence>
<dbReference type="HOGENOM" id="CLU_247071_0_0_1"/>
<feature type="transmembrane region" description="Helical" evidence="7">
    <location>
        <begin position="1461"/>
        <end position="1482"/>
    </location>
</feature>
<feature type="compositionally biased region" description="Basic and acidic residues" evidence="6">
    <location>
        <begin position="834"/>
        <end position="845"/>
    </location>
</feature>
<dbReference type="InterPro" id="IPR043216">
    <property type="entry name" value="PAP-like"/>
</dbReference>
<dbReference type="GO" id="GO:0046839">
    <property type="term" value="P:phospholipid dephosphorylation"/>
    <property type="evidence" value="ECO:0007669"/>
    <property type="project" value="TreeGrafter"/>
</dbReference>
<reference evidence="9" key="2">
    <citation type="submission" date="2015-02" db="UniProtKB">
        <authorList>
            <consortium name="EnsemblMetazoa"/>
        </authorList>
    </citation>
    <scope>IDENTIFICATION</scope>
</reference>
<protein>
    <recommendedName>
        <fullName evidence="8">Phosphatidic acid phosphatase type 2/haloperoxidase domain-containing protein</fullName>
    </recommendedName>
</protein>
<feature type="compositionally biased region" description="Basic and acidic residues" evidence="6">
    <location>
        <begin position="709"/>
        <end position="723"/>
    </location>
</feature>
<dbReference type="PANTHER" id="PTHR10165:SF103">
    <property type="entry name" value="PHOSPHOLIPID PHOSPHATASE HOMOLOG 1.2 HOMOLOG"/>
    <property type="match status" value="1"/>
</dbReference>
<organism evidence="9 10">
    <name type="scientific">Strigamia maritima</name>
    <name type="common">European centipede</name>
    <name type="synonym">Geophilus maritimus</name>
    <dbReference type="NCBI Taxonomy" id="126957"/>
    <lineage>
        <taxon>Eukaryota</taxon>
        <taxon>Metazoa</taxon>
        <taxon>Ecdysozoa</taxon>
        <taxon>Arthropoda</taxon>
        <taxon>Myriapoda</taxon>
        <taxon>Chilopoda</taxon>
        <taxon>Pleurostigmophora</taxon>
        <taxon>Geophilomorpha</taxon>
        <taxon>Linotaeniidae</taxon>
        <taxon>Strigamia</taxon>
    </lineage>
</organism>
<dbReference type="Gene3D" id="2.60.120.10">
    <property type="entry name" value="Jelly Rolls"/>
    <property type="match status" value="1"/>
</dbReference>
<dbReference type="OMA" id="EAFGHSE"/>
<feature type="transmembrane region" description="Helical" evidence="7">
    <location>
        <begin position="1287"/>
        <end position="1308"/>
    </location>
</feature>
<feature type="region of interest" description="Disordered" evidence="6">
    <location>
        <begin position="949"/>
        <end position="970"/>
    </location>
</feature>
<dbReference type="InterPro" id="IPR014710">
    <property type="entry name" value="RmlC-like_jellyroll"/>
</dbReference>
<keyword evidence="10" id="KW-1185">Reference proteome</keyword>
<feature type="compositionally biased region" description="Basic and acidic residues" evidence="6">
    <location>
        <begin position="27"/>
        <end position="38"/>
    </location>
</feature>
<dbReference type="InterPro" id="IPR025974">
    <property type="entry name" value="Mif2/CENP-C_cupin"/>
</dbReference>
<feature type="compositionally biased region" description="Basic and acidic residues" evidence="6">
    <location>
        <begin position="427"/>
        <end position="439"/>
    </location>
</feature>
<sequence length="1535" mass="173051">MDDLQSRQRVYRPASWRYQTAGLLNHQRKDVRSKEIRRNSHGMEIFDDYFSDDDMESDDSSSVSHHEPEIKKTTQRKLKRMSNFSVVDSSTSDDELPNRSQFSKQNSVHDKDLPSTSSGIKKPRLSIDKMDRVSSRNSLQDLNLTKNTSGSKKPRVVVVSLSGKLIEVDECQQPELNSVRNEDQIFERQSRQDNEDQLNFTLPKPVAHMNRSRKLSSTPNNPQNNLIASPNLTQIENDDPFLDAPKRFSFCTARNVRCSIRESTGPNRSHKIIYQNQSVRNSLAISIGKQPEDRNDSRKNRDVEESANDSALLDLNKWHDGDFIIPPERRTFLLKKHHDNTNKKQDNSKKKKSNIQNIQKTDKNSSKITKTQSIAEWLDSDNSHDTHDGFNRLVESIVDNQENLEPLKEDNENEFMDDDVEDESLDGDYKENDERSDTNVRKVELQSQIVSSSYKNKNGKNVMVLTKGLDNSLILNGQMETEDDDNHSGYLEEDQSIVVPKTNIQTENSTKLRKKIVNKKSKKDLGAKKGNNEKKPPKANQKSPKKIQKKIVGETSLRRSKRLTSSSDADEVPNRKNKVEKNRATNPYKDIDGDKRNKQISPVKVVEEQVSRRDARKQMSRKDPRSKKTSSDGGSDEPMLPISLPSPQISRTVSNGENIAGISHDSSPIADIDRHKNRRSKETSPVDVIEQQVARMGSLRIQISPVKVPEKQVAKKISQDKVIGEQVSGRGPASKKTIPDEVTNEQVSRRGPASKKTIPDKVTNEQVSRRGPASKKTIPDDVTNEHVSRRGPASKKTIPDEVTNEQVSRRGPASKKTIPDKEQVSRRGPASKKTIPDKVTKEQVSRRGPSSKKTISDKEQVSRRGPASKKTLPDKEQVSRRDPASKKIIPDKVTEEPVLETINPDMELGISPNTSSNEQFLEIGPDEQLLRRSHRSSANEATTSVLISPNLMNNKTPDSSVRTSPENVTPKRSLRNKARKNIIELRNKVRNIVSEKSNGGIKVKRVQPVNAEINRKTKQTTKFKVVKRTIARPSSSSSPVYPEENSDLRRSKRTRMPRLATWDWERPKYILDEDGFRVLHSISSPMPEPMRKRAEKPKKVKTKKKPVEENVDTERSDGDLVVDESVVEVAVQAMPVINPETKEVVYIDLISKFKSVQFCGPSGSPAKDTDPYLISLSLKHQAFSCGFLVVRPRCEKKSEHLKEHSLKFTVLGGRVLVTIHCTSLILKKNDEFLVPMGNRYRVQNLADADATLFVVFIAISQFQIIVPKKSGFFRSDQSIKLPFLGDTVPISLLLTINFGIPLIAAILIEKYRNNGGGCVLAPTNGLKFCFKNVGRVLLDFLLGKFFVLFLAEVLKNVTAEHRPHFLITCKPNVTHCSNEFITNYMCTNSESSKSAINDSLKSFPSSHAISAFYSSVFVMLYVHIRGRSLVSRLVCPWLYVMLLTWAVYCGASRISDHRHHWWDVVAGSFIGTIFAVATVGILSNWFSQKANCTVITTIEDPLPEQRISTRRLIGSSSSDTKDGASGNKILESNHL</sequence>
<dbReference type="eggNOG" id="KOG3030">
    <property type="taxonomic scope" value="Eukaryota"/>
</dbReference>
<feature type="region of interest" description="Disordered" evidence="6">
    <location>
        <begin position="401"/>
        <end position="439"/>
    </location>
</feature>
<evidence type="ECO:0000256" key="3">
    <source>
        <dbReference type="ARBA" id="ARBA00022692"/>
    </source>
</evidence>
<feature type="compositionally biased region" description="Polar residues" evidence="6">
    <location>
        <begin position="949"/>
        <end position="967"/>
    </location>
</feature>
<feature type="compositionally biased region" description="Basic residues" evidence="6">
    <location>
        <begin position="511"/>
        <end position="522"/>
    </location>
</feature>
<evidence type="ECO:0000256" key="2">
    <source>
        <dbReference type="ARBA" id="ARBA00008816"/>
    </source>
</evidence>
<dbReference type="Gene3D" id="1.20.144.10">
    <property type="entry name" value="Phosphatidic acid phosphatase type 2/haloperoxidase"/>
    <property type="match status" value="1"/>
</dbReference>
<dbReference type="GO" id="GO:0007165">
    <property type="term" value="P:signal transduction"/>
    <property type="evidence" value="ECO:0007669"/>
    <property type="project" value="TreeGrafter"/>
</dbReference>
<dbReference type="EnsemblMetazoa" id="SMAR010495-RA">
    <property type="protein sequence ID" value="SMAR010495-PA"/>
    <property type="gene ID" value="SMAR010495"/>
</dbReference>
<feature type="compositionally biased region" description="Basic residues" evidence="6">
    <location>
        <begin position="1093"/>
        <end position="1104"/>
    </location>
</feature>
<evidence type="ECO:0000256" key="1">
    <source>
        <dbReference type="ARBA" id="ARBA00004141"/>
    </source>
</evidence>
<feature type="compositionally biased region" description="Basic and acidic residues" evidence="6">
    <location>
        <begin position="605"/>
        <end position="623"/>
    </location>
</feature>
<feature type="compositionally biased region" description="Basic and acidic residues" evidence="6">
    <location>
        <begin position="777"/>
        <end position="788"/>
    </location>
</feature>
<dbReference type="STRING" id="126957.T1J9U7"/>
<evidence type="ECO:0000256" key="6">
    <source>
        <dbReference type="SAM" id="MobiDB-lite"/>
    </source>
</evidence>
<dbReference type="Pfam" id="PF11699">
    <property type="entry name" value="CENP-C_C"/>
    <property type="match status" value="1"/>
</dbReference>
<feature type="region of interest" description="Disordered" evidence="6">
    <location>
        <begin position="1030"/>
        <end position="1049"/>
    </location>
</feature>
<feature type="transmembrane region" description="Helical" evidence="7">
    <location>
        <begin position="1436"/>
        <end position="1455"/>
    </location>
</feature>
<feature type="compositionally biased region" description="Basic and acidic residues" evidence="6">
    <location>
        <begin position="1105"/>
        <end position="1115"/>
    </location>
</feature>
<feature type="compositionally biased region" description="Basic and acidic residues" evidence="6">
    <location>
        <begin position="572"/>
        <end position="597"/>
    </location>
</feature>
<feature type="compositionally biased region" description="Polar residues" evidence="6">
    <location>
        <begin position="645"/>
        <end position="657"/>
    </location>
</feature>
<evidence type="ECO:0000256" key="7">
    <source>
        <dbReference type="SAM" id="Phobius"/>
    </source>
</evidence>
<feature type="compositionally biased region" description="Basic and acidic residues" evidence="6">
    <location>
        <begin position="523"/>
        <end position="536"/>
    </location>
</feature>
<dbReference type="CDD" id="cd03384">
    <property type="entry name" value="PAP2_wunen"/>
    <property type="match status" value="1"/>
</dbReference>
<evidence type="ECO:0000313" key="10">
    <source>
        <dbReference type="Proteomes" id="UP000014500"/>
    </source>
</evidence>
<comment type="subcellular location">
    <subcellularLocation>
        <location evidence="1">Membrane</location>
        <topology evidence="1">Multi-pass membrane protein</topology>
    </subcellularLocation>
</comment>
<feature type="compositionally biased region" description="Acidic residues" evidence="6">
    <location>
        <begin position="45"/>
        <end position="59"/>
    </location>
</feature>